<organism evidence="1 2">
    <name type="scientific">Candidatus Spechtbacteria bacterium RIFCSPHIGHO2_01_FULL_43_30</name>
    <dbReference type="NCBI Taxonomy" id="1802158"/>
    <lineage>
        <taxon>Bacteria</taxon>
        <taxon>Candidatus Spechtiibacteriota</taxon>
    </lineage>
</organism>
<sequence length="77" mass="9008">MSLLFGLTPKCPYDNCGSQNFRVIKWRLYGDTDGMASFIVCEKCSKVIGAQEYMDDKKFKIFEERLSEIEKRLDKNE</sequence>
<accession>A0A1G2H6K7</accession>
<name>A0A1G2H6K7_9BACT</name>
<evidence type="ECO:0000313" key="2">
    <source>
        <dbReference type="Proteomes" id="UP000177932"/>
    </source>
</evidence>
<dbReference type="STRING" id="1802158.A2827_02675"/>
<evidence type="ECO:0000313" key="1">
    <source>
        <dbReference type="EMBL" id="OGZ58106.1"/>
    </source>
</evidence>
<protein>
    <submittedName>
        <fullName evidence="1">Uncharacterized protein</fullName>
    </submittedName>
</protein>
<dbReference type="AlphaFoldDB" id="A0A1G2H6K7"/>
<dbReference type="Proteomes" id="UP000177932">
    <property type="component" value="Unassembled WGS sequence"/>
</dbReference>
<dbReference type="EMBL" id="MHOD01000014">
    <property type="protein sequence ID" value="OGZ58106.1"/>
    <property type="molecule type" value="Genomic_DNA"/>
</dbReference>
<reference evidence="1 2" key="1">
    <citation type="journal article" date="2016" name="Nat. Commun.">
        <title>Thousands of microbial genomes shed light on interconnected biogeochemical processes in an aquifer system.</title>
        <authorList>
            <person name="Anantharaman K."/>
            <person name="Brown C.T."/>
            <person name="Hug L.A."/>
            <person name="Sharon I."/>
            <person name="Castelle C.J."/>
            <person name="Probst A.J."/>
            <person name="Thomas B.C."/>
            <person name="Singh A."/>
            <person name="Wilkins M.J."/>
            <person name="Karaoz U."/>
            <person name="Brodie E.L."/>
            <person name="Williams K.H."/>
            <person name="Hubbard S.S."/>
            <person name="Banfield J.F."/>
        </authorList>
    </citation>
    <scope>NUCLEOTIDE SEQUENCE [LARGE SCALE GENOMIC DNA]</scope>
</reference>
<proteinExistence type="predicted"/>
<comment type="caution">
    <text evidence="1">The sequence shown here is derived from an EMBL/GenBank/DDBJ whole genome shotgun (WGS) entry which is preliminary data.</text>
</comment>
<gene>
    <name evidence="1" type="ORF">A2827_02675</name>
</gene>